<dbReference type="EC" id="3.5.1.88" evidence="2"/>
<feature type="binding site" evidence="2">
    <location>
        <position position="101"/>
    </location>
    <ligand>
        <name>Fe cation</name>
        <dbReference type="ChEBI" id="CHEBI:24875"/>
    </ligand>
</feature>
<feature type="active site" evidence="2">
    <location>
        <position position="146"/>
    </location>
</feature>
<dbReference type="NCBIfam" id="NF001159">
    <property type="entry name" value="PRK00150.1-3"/>
    <property type="match status" value="1"/>
</dbReference>
<comment type="caution">
    <text evidence="3">The sequence shown here is derived from an EMBL/GenBank/DDBJ whole genome shotgun (WGS) entry which is preliminary data.</text>
</comment>
<comment type="function">
    <text evidence="2">Removes the formyl group from the N-terminal Met of newly synthesized proteins. Requires at least a dipeptide for an efficient rate of reaction. N-terminal L-methionine is a prerequisite for activity but the enzyme has broad specificity at other positions.</text>
</comment>
<dbReference type="NCBIfam" id="TIGR00079">
    <property type="entry name" value="pept_deformyl"/>
    <property type="match status" value="1"/>
</dbReference>
<keyword evidence="2" id="KW-0648">Protein biosynthesis</keyword>
<dbReference type="CDD" id="cd00487">
    <property type="entry name" value="Pep_deformylase"/>
    <property type="match status" value="1"/>
</dbReference>
<dbReference type="PRINTS" id="PR01576">
    <property type="entry name" value="PDEFORMYLASE"/>
</dbReference>
<comment type="similarity">
    <text evidence="1 2">Belongs to the polypeptide deformylase family.</text>
</comment>
<organism evidence="3 4">
    <name type="scientific">Candidatus Wildermuthbacteria bacterium RIFCSPHIGHO2_02_FULL_47_12</name>
    <dbReference type="NCBI Taxonomy" id="1802451"/>
    <lineage>
        <taxon>Bacteria</taxon>
        <taxon>Candidatus Wildermuthiibacteriota</taxon>
    </lineage>
</organism>
<comment type="cofactor">
    <cofactor evidence="2">
        <name>Fe(2+)</name>
        <dbReference type="ChEBI" id="CHEBI:29033"/>
    </cofactor>
    <text evidence="2">Binds 1 Fe(2+) ion.</text>
</comment>
<dbReference type="Pfam" id="PF01327">
    <property type="entry name" value="Pep_deformylase"/>
    <property type="match status" value="1"/>
</dbReference>
<dbReference type="Proteomes" id="UP000176901">
    <property type="component" value="Unassembled WGS sequence"/>
</dbReference>
<dbReference type="PANTHER" id="PTHR10458">
    <property type="entry name" value="PEPTIDE DEFORMYLASE"/>
    <property type="match status" value="1"/>
</dbReference>
<name>A0A1G2R147_9BACT</name>
<dbReference type="GO" id="GO:0042586">
    <property type="term" value="F:peptide deformylase activity"/>
    <property type="evidence" value="ECO:0007669"/>
    <property type="project" value="UniProtKB-UniRule"/>
</dbReference>
<sequence>MIQRKATQIGNPIIRSSSRKVKDISSRKIKRIIQNLIDSMRFHELVGMAAPQIDLNIRIFVTEIRATKTRRKQKNADPLRVYINPSIVSYSKKHTLGYEGCGSVASGQLFGPVRRPEKVVVRAKDEKGRVFILEAKDLLARVIQHELDHLDGLVFIDKVADTKKLLDRSEYIKKFR</sequence>
<dbReference type="PANTHER" id="PTHR10458:SF22">
    <property type="entry name" value="PEPTIDE DEFORMYLASE"/>
    <property type="match status" value="1"/>
</dbReference>
<comment type="catalytic activity">
    <reaction evidence="2">
        <text>N-terminal N-formyl-L-methionyl-[peptide] + H2O = N-terminal L-methionyl-[peptide] + formate</text>
        <dbReference type="Rhea" id="RHEA:24420"/>
        <dbReference type="Rhea" id="RHEA-COMP:10639"/>
        <dbReference type="Rhea" id="RHEA-COMP:10640"/>
        <dbReference type="ChEBI" id="CHEBI:15377"/>
        <dbReference type="ChEBI" id="CHEBI:15740"/>
        <dbReference type="ChEBI" id="CHEBI:49298"/>
        <dbReference type="ChEBI" id="CHEBI:64731"/>
        <dbReference type="EC" id="3.5.1.88"/>
    </reaction>
</comment>
<feature type="binding site" evidence="2">
    <location>
        <position position="145"/>
    </location>
    <ligand>
        <name>Fe cation</name>
        <dbReference type="ChEBI" id="CHEBI:24875"/>
    </ligand>
</feature>
<dbReference type="STRING" id="1802451.A3C82_02000"/>
<dbReference type="SUPFAM" id="SSF56420">
    <property type="entry name" value="Peptide deformylase"/>
    <property type="match status" value="1"/>
</dbReference>
<dbReference type="HAMAP" id="MF_00163">
    <property type="entry name" value="Pep_deformylase"/>
    <property type="match status" value="1"/>
</dbReference>
<dbReference type="PIRSF" id="PIRSF004749">
    <property type="entry name" value="Pep_def"/>
    <property type="match status" value="1"/>
</dbReference>
<dbReference type="AlphaFoldDB" id="A0A1G2R147"/>
<dbReference type="GO" id="GO:0006412">
    <property type="term" value="P:translation"/>
    <property type="evidence" value="ECO:0007669"/>
    <property type="project" value="UniProtKB-UniRule"/>
</dbReference>
<dbReference type="InterPro" id="IPR023635">
    <property type="entry name" value="Peptide_deformylase"/>
</dbReference>
<gene>
    <name evidence="2" type="primary">def</name>
    <name evidence="3" type="ORF">A3C82_02000</name>
</gene>
<evidence type="ECO:0000256" key="1">
    <source>
        <dbReference type="ARBA" id="ARBA00010759"/>
    </source>
</evidence>
<evidence type="ECO:0000313" key="4">
    <source>
        <dbReference type="Proteomes" id="UP000176901"/>
    </source>
</evidence>
<dbReference type="GO" id="GO:0046872">
    <property type="term" value="F:metal ion binding"/>
    <property type="evidence" value="ECO:0007669"/>
    <property type="project" value="UniProtKB-KW"/>
</dbReference>
<dbReference type="InterPro" id="IPR036821">
    <property type="entry name" value="Peptide_deformylase_sf"/>
</dbReference>
<keyword evidence="2" id="KW-0378">Hydrolase</keyword>
<evidence type="ECO:0000313" key="3">
    <source>
        <dbReference type="EMBL" id="OHA66576.1"/>
    </source>
</evidence>
<proteinExistence type="inferred from homology"/>
<protein>
    <recommendedName>
        <fullName evidence="2">Peptide deformylase</fullName>
        <shortName evidence="2">PDF</shortName>
        <ecNumber evidence="2">3.5.1.88</ecNumber>
    </recommendedName>
    <alternativeName>
        <fullName evidence="2">Polypeptide deformylase</fullName>
    </alternativeName>
</protein>
<feature type="binding site" evidence="2">
    <location>
        <position position="149"/>
    </location>
    <ligand>
        <name>Fe cation</name>
        <dbReference type="ChEBI" id="CHEBI:24875"/>
    </ligand>
</feature>
<reference evidence="3 4" key="1">
    <citation type="journal article" date="2016" name="Nat. Commun.">
        <title>Thousands of microbial genomes shed light on interconnected biogeochemical processes in an aquifer system.</title>
        <authorList>
            <person name="Anantharaman K."/>
            <person name="Brown C.T."/>
            <person name="Hug L.A."/>
            <person name="Sharon I."/>
            <person name="Castelle C.J."/>
            <person name="Probst A.J."/>
            <person name="Thomas B.C."/>
            <person name="Singh A."/>
            <person name="Wilkins M.J."/>
            <person name="Karaoz U."/>
            <person name="Brodie E.L."/>
            <person name="Williams K.H."/>
            <person name="Hubbard S.S."/>
            <person name="Banfield J.F."/>
        </authorList>
    </citation>
    <scope>NUCLEOTIDE SEQUENCE [LARGE SCALE GENOMIC DNA]</scope>
</reference>
<evidence type="ECO:0000256" key="2">
    <source>
        <dbReference type="HAMAP-Rule" id="MF_00163"/>
    </source>
</evidence>
<dbReference type="EMBL" id="MHTW01000030">
    <property type="protein sequence ID" value="OHA66576.1"/>
    <property type="molecule type" value="Genomic_DNA"/>
</dbReference>
<keyword evidence="2" id="KW-0479">Metal-binding</keyword>
<dbReference type="Gene3D" id="3.90.45.10">
    <property type="entry name" value="Peptide deformylase"/>
    <property type="match status" value="1"/>
</dbReference>
<keyword evidence="2" id="KW-0408">Iron</keyword>
<accession>A0A1G2R147</accession>